<keyword evidence="1" id="KW-0472">Membrane</keyword>
<gene>
    <name evidence="2" type="ORF">C6N40_06030</name>
</gene>
<dbReference type="EMBL" id="PVLF01000005">
    <property type="protein sequence ID" value="PRH82764.1"/>
    <property type="molecule type" value="Genomic_DNA"/>
</dbReference>
<protein>
    <submittedName>
        <fullName evidence="2">DUF1294 domain-containing protein</fullName>
    </submittedName>
</protein>
<keyword evidence="3" id="KW-1185">Reference proteome</keyword>
<dbReference type="Proteomes" id="UP000241736">
    <property type="component" value="Unassembled WGS sequence"/>
</dbReference>
<feature type="transmembrane region" description="Helical" evidence="1">
    <location>
        <begin position="45"/>
        <end position="63"/>
    </location>
</feature>
<evidence type="ECO:0000313" key="2">
    <source>
        <dbReference type="EMBL" id="PRH82764.1"/>
    </source>
</evidence>
<proteinExistence type="predicted"/>
<comment type="caution">
    <text evidence="2">The sequence shown here is derived from an EMBL/GenBank/DDBJ whole genome shotgun (WGS) entry which is preliminary data.</text>
</comment>
<dbReference type="InterPro" id="IPR010718">
    <property type="entry name" value="DUF1294"/>
</dbReference>
<dbReference type="AlphaFoldDB" id="A0A2P6M9U3"/>
<sequence>MAGRIIEWNMVEPPRKRTKTPRAAIGLAALATAGALVQVGLLPAMLGLAWLVASAVAYLMYWADKAAAGRGARRIPENTLHLAGLLGGWPGALLAQQQFRHKTIKQPFQVVFWLTVVANLGLFAWLAHSGMAAALTG</sequence>
<evidence type="ECO:0000256" key="1">
    <source>
        <dbReference type="SAM" id="Phobius"/>
    </source>
</evidence>
<dbReference type="OrthoDB" id="72963at2"/>
<dbReference type="Pfam" id="PF06961">
    <property type="entry name" value="DUF1294"/>
    <property type="match status" value="1"/>
</dbReference>
<keyword evidence="1" id="KW-1133">Transmembrane helix</keyword>
<evidence type="ECO:0000313" key="3">
    <source>
        <dbReference type="Proteomes" id="UP000241736"/>
    </source>
</evidence>
<reference evidence="2 3" key="1">
    <citation type="submission" date="2018-03" db="EMBL/GenBank/DDBJ databases">
        <title>Arenimonas caeni sp. nov., isolated from activated sludge.</title>
        <authorList>
            <person name="Liu H."/>
        </authorList>
    </citation>
    <scope>NUCLEOTIDE SEQUENCE [LARGE SCALE GENOMIC DNA]</scope>
    <source>
        <strain evidence="3">z29</strain>
    </source>
</reference>
<feature type="transmembrane region" description="Helical" evidence="1">
    <location>
        <begin position="110"/>
        <end position="128"/>
    </location>
</feature>
<organism evidence="2 3">
    <name type="scientific">Arenimonas caeni</name>
    <dbReference type="NCBI Taxonomy" id="2058085"/>
    <lineage>
        <taxon>Bacteria</taxon>
        <taxon>Pseudomonadati</taxon>
        <taxon>Pseudomonadota</taxon>
        <taxon>Gammaproteobacteria</taxon>
        <taxon>Lysobacterales</taxon>
        <taxon>Lysobacteraceae</taxon>
        <taxon>Arenimonas</taxon>
    </lineage>
</organism>
<accession>A0A2P6M9U3</accession>
<keyword evidence="1" id="KW-0812">Transmembrane</keyword>
<name>A0A2P6M9U3_9GAMM</name>